<evidence type="ECO:0000313" key="13">
    <source>
        <dbReference type="EMBL" id="KAG6946493.1"/>
    </source>
</evidence>
<dbReference type="PROSITE" id="PS00107">
    <property type="entry name" value="PROTEIN_KINASE_ATP"/>
    <property type="match status" value="1"/>
</dbReference>
<keyword evidence="4 7" id="KW-0547">Nucleotide-binding</keyword>
<dbReference type="GO" id="GO:0005524">
    <property type="term" value="F:ATP binding"/>
    <property type="evidence" value="ECO:0007669"/>
    <property type="project" value="UniProtKB-UniRule"/>
</dbReference>
<name>A0A8T1TRP4_9STRA</name>
<feature type="binding site" evidence="7">
    <location>
        <position position="84"/>
    </location>
    <ligand>
        <name>ATP</name>
        <dbReference type="ChEBI" id="CHEBI:30616"/>
    </ligand>
</feature>
<dbReference type="EMBL" id="RCMV01001485">
    <property type="protein sequence ID" value="KAG3208392.1"/>
    <property type="molecule type" value="Genomic_DNA"/>
</dbReference>
<keyword evidence="2" id="KW-0723">Serine/threonine-protein kinase</keyword>
<keyword evidence="5" id="KW-0418">Kinase</keyword>
<evidence type="ECO:0000313" key="11">
    <source>
        <dbReference type="EMBL" id="KAG2895793.1"/>
    </source>
</evidence>
<evidence type="ECO:0000313" key="10">
    <source>
        <dbReference type="EMBL" id="KAG2886052.1"/>
    </source>
</evidence>
<evidence type="ECO:0000313" key="14">
    <source>
        <dbReference type="Proteomes" id="UP000688947"/>
    </source>
</evidence>
<evidence type="ECO:0000256" key="1">
    <source>
        <dbReference type="ARBA" id="ARBA00012513"/>
    </source>
</evidence>
<evidence type="ECO:0000256" key="7">
    <source>
        <dbReference type="PROSITE-ProRule" id="PRU10141"/>
    </source>
</evidence>
<dbReference type="AlphaFoldDB" id="A0A8T1TRP4"/>
<dbReference type="EMBL" id="RCMI01001366">
    <property type="protein sequence ID" value="KAG2886052.1"/>
    <property type="molecule type" value="Genomic_DNA"/>
</dbReference>
<evidence type="ECO:0000256" key="4">
    <source>
        <dbReference type="ARBA" id="ARBA00022741"/>
    </source>
</evidence>
<protein>
    <recommendedName>
        <fullName evidence="1">non-specific serine/threonine protein kinase</fullName>
        <ecNumber evidence="1">2.7.11.1</ecNumber>
    </recommendedName>
</protein>
<dbReference type="EC" id="2.7.11.1" evidence="1"/>
<dbReference type="InterPro" id="IPR017441">
    <property type="entry name" value="Protein_kinase_ATP_BS"/>
</dbReference>
<evidence type="ECO:0000313" key="9">
    <source>
        <dbReference type="EMBL" id="KAG2830745.1"/>
    </source>
</evidence>
<evidence type="ECO:0000256" key="6">
    <source>
        <dbReference type="ARBA" id="ARBA00022840"/>
    </source>
</evidence>
<dbReference type="GO" id="GO:0004674">
    <property type="term" value="F:protein serine/threonine kinase activity"/>
    <property type="evidence" value="ECO:0007669"/>
    <property type="project" value="UniProtKB-KW"/>
</dbReference>
<evidence type="ECO:0000256" key="5">
    <source>
        <dbReference type="ARBA" id="ARBA00022777"/>
    </source>
</evidence>
<dbReference type="Proteomes" id="UP000688947">
    <property type="component" value="Unassembled WGS sequence"/>
</dbReference>
<feature type="compositionally biased region" description="Basic and acidic residues" evidence="8">
    <location>
        <begin position="14"/>
        <end position="27"/>
    </location>
</feature>
<comment type="caution">
    <text evidence="13">The sequence shown here is derived from an EMBL/GenBank/DDBJ whole genome shotgun (WGS) entry which is preliminary data.</text>
</comment>
<dbReference type="Proteomes" id="UP000735874">
    <property type="component" value="Unassembled WGS sequence"/>
</dbReference>
<dbReference type="OrthoDB" id="100044at2759"/>
<keyword evidence="3" id="KW-0808">Transferase</keyword>
<dbReference type="InterPro" id="IPR050236">
    <property type="entry name" value="Ser_Thr_kinase_AGC"/>
</dbReference>
<feature type="region of interest" description="Disordered" evidence="8">
    <location>
        <begin position="1"/>
        <end position="27"/>
    </location>
</feature>
<evidence type="ECO:0000256" key="2">
    <source>
        <dbReference type="ARBA" id="ARBA00022527"/>
    </source>
</evidence>
<organism evidence="13 14">
    <name type="scientific">Phytophthora cactorum</name>
    <dbReference type="NCBI Taxonomy" id="29920"/>
    <lineage>
        <taxon>Eukaryota</taxon>
        <taxon>Sar</taxon>
        <taxon>Stramenopiles</taxon>
        <taxon>Oomycota</taxon>
        <taxon>Peronosporomycetes</taxon>
        <taxon>Peronosporales</taxon>
        <taxon>Peronosporaceae</taxon>
        <taxon>Phytophthora</taxon>
    </lineage>
</organism>
<dbReference type="PANTHER" id="PTHR24356">
    <property type="entry name" value="SERINE/THREONINE-PROTEIN KINASE"/>
    <property type="match status" value="1"/>
</dbReference>
<gene>
    <name evidence="13" type="ORF">JG687_00016673</name>
    <name evidence="9" type="ORF">PC113_g21055</name>
    <name evidence="10" type="ORF">PC115_g20793</name>
    <name evidence="11" type="ORF">PC117_g23172</name>
    <name evidence="12" type="ORF">PC129_g20582</name>
</gene>
<keyword evidence="6 7" id="KW-0067">ATP-binding</keyword>
<sequence>MLTFPQMARQLLGPERKKEQHRQELRSKELQSLRDQCKCLAVGDFQPPALIGRGAFGEARLVRIRDEGGVSARKSLEKSEMVLKNQVDHVKAERDVLASVEQDTNC</sequence>
<evidence type="ECO:0000256" key="8">
    <source>
        <dbReference type="SAM" id="MobiDB-lite"/>
    </source>
</evidence>
<dbReference type="EMBL" id="JAENGZ010001731">
    <property type="protein sequence ID" value="KAG6946493.1"/>
    <property type="molecule type" value="Genomic_DNA"/>
</dbReference>
<dbReference type="Proteomes" id="UP000774804">
    <property type="component" value="Unassembled WGS sequence"/>
</dbReference>
<dbReference type="EMBL" id="RCMG01001307">
    <property type="protein sequence ID" value="KAG2830745.1"/>
    <property type="molecule type" value="Genomic_DNA"/>
</dbReference>
<reference evidence="13" key="2">
    <citation type="submission" date="2021-01" db="EMBL/GenBank/DDBJ databases">
        <title>Phytophthora aleatoria, a newly-described species from Pinus radiata is distinct from Phytophthora cactorum isolates based on comparative genomics.</title>
        <authorList>
            <person name="Mcdougal R."/>
            <person name="Panda P."/>
            <person name="Williams N."/>
            <person name="Studholme D.J."/>
        </authorList>
    </citation>
    <scope>NUCLEOTIDE SEQUENCE</scope>
    <source>
        <strain evidence="13">NZFS 3830</strain>
    </source>
</reference>
<dbReference type="EMBL" id="RCMK01001372">
    <property type="protein sequence ID" value="KAG2895793.1"/>
    <property type="molecule type" value="Genomic_DNA"/>
</dbReference>
<dbReference type="VEuPathDB" id="FungiDB:PC110_g21095"/>
<dbReference type="Proteomes" id="UP000736787">
    <property type="component" value="Unassembled WGS sequence"/>
</dbReference>
<evidence type="ECO:0000256" key="3">
    <source>
        <dbReference type="ARBA" id="ARBA00022679"/>
    </source>
</evidence>
<reference evidence="9" key="1">
    <citation type="submission" date="2018-10" db="EMBL/GenBank/DDBJ databases">
        <title>Effector identification in a new, highly contiguous assembly of the strawberry crown rot pathogen Phytophthora cactorum.</title>
        <authorList>
            <person name="Armitage A.D."/>
            <person name="Nellist C.F."/>
            <person name="Bates H."/>
            <person name="Vickerstaff R.J."/>
            <person name="Harrison R.J."/>
        </authorList>
    </citation>
    <scope>NUCLEOTIDE SEQUENCE</scope>
    <source>
        <strain evidence="9">15-7</strain>
        <strain evidence="10">4032</strain>
        <strain evidence="11">4040</strain>
        <strain evidence="12">P421</strain>
    </source>
</reference>
<evidence type="ECO:0000313" key="12">
    <source>
        <dbReference type="EMBL" id="KAG3208392.1"/>
    </source>
</evidence>
<dbReference type="GO" id="GO:0035556">
    <property type="term" value="P:intracellular signal transduction"/>
    <property type="evidence" value="ECO:0007669"/>
    <property type="project" value="TreeGrafter"/>
</dbReference>
<proteinExistence type="predicted"/>
<dbReference type="Proteomes" id="UP000760860">
    <property type="component" value="Unassembled WGS sequence"/>
</dbReference>
<accession>A0A8T1TRP4</accession>
<dbReference type="PANTHER" id="PTHR24356:SF184">
    <property type="entry name" value="SERINE_THREONINE-PROTEIN KINASE TRICORNERED"/>
    <property type="match status" value="1"/>
</dbReference>